<evidence type="ECO:0000256" key="1">
    <source>
        <dbReference type="SAM" id="SignalP"/>
    </source>
</evidence>
<feature type="chain" id="PRO_5040383872" evidence="1">
    <location>
        <begin position="17"/>
        <end position="144"/>
    </location>
</feature>
<feature type="signal peptide" evidence="1">
    <location>
        <begin position="1"/>
        <end position="16"/>
    </location>
</feature>
<dbReference type="Proteomes" id="UP000717696">
    <property type="component" value="Unassembled WGS sequence"/>
</dbReference>
<evidence type="ECO:0000313" key="2">
    <source>
        <dbReference type="EMBL" id="KAH7155564.1"/>
    </source>
</evidence>
<accession>A0A9P9F7B8</accession>
<comment type="caution">
    <text evidence="2">The sequence shown here is derived from an EMBL/GenBank/DDBJ whole genome shotgun (WGS) entry which is preliminary data.</text>
</comment>
<keyword evidence="3" id="KW-1185">Reference proteome</keyword>
<evidence type="ECO:0000313" key="3">
    <source>
        <dbReference type="Proteomes" id="UP000717696"/>
    </source>
</evidence>
<keyword evidence="1" id="KW-0732">Signal</keyword>
<protein>
    <submittedName>
        <fullName evidence="2">Uncharacterized protein</fullName>
    </submittedName>
</protein>
<dbReference type="EMBL" id="JAGMUU010000004">
    <property type="protein sequence ID" value="KAH7155564.1"/>
    <property type="molecule type" value="Genomic_DNA"/>
</dbReference>
<proteinExistence type="predicted"/>
<reference evidence="2" key="1">
    <citation type="journal article" date="2021" name="Nat. Commun.">
        <title>Genetic determinants of endophytism in the Arabidopsis root mycobiome.</title>
        <authorList>
            <person name="Mesny F."/>
            <person name="Miyauchi S."/>
            <person name="Thiergart T."/>
            <person name="Pickel B."/>
            <person name="Atanasova L."/>
            <person name="Karlsson M."/>
            <person name="Huettel B."/>
            <person name="Barry K.W."/>
            <person name="Haridas S."/>
            <person name="Chen C."/>
            <person name="Bauer D."/>
            <person name="Andreopoulos W."/>
            <person name="Pangilinan J."/>
            <person name="LaButti K."/>
            <person name="Riley R."/>
            <person name="Lipzen A."/>
            <person name="Clum A."/>
            <person name="Drula E."/>
            <person name="Henrissat B."/>
            <person name="Kohler A."/>
            <person name="Grigoriev I.V."/>
            <person name="Martin F.M."/>
            <person name="Hacquard S."/>
        </authorList>
    </citation>
    <scope>NUCLEOTIDE SEQUENCE</scope>
    <source>
        <strain evidence="2">MPI-CAGE-AT-0021</strain>
    </source>
</reference>
<gene>
    <name evidence="2" type="ORF">B0J13DRAFT_545837</name>
</gene>
<organism evidence="2 3">
    <name type="scientific">Dactylonectria estremocensis</name>
    <dbReference type="NCBI Taxonomy" id="1079267"/>
    <lineage>
        <taxon>Eukaryota</taxon>
        <taxon>Fungi</taxon>
        <taxon>Dikarya</taxon>
        <taxon>Ascomycota</taxon>
        <taxon>Pezizomycotina</taxon>
        <taxon>Sordariomycetes</taxon>
        <taxon>Hypocreomycetidae</taxon>
        <taxon>Hypocreales</taxon>
        <taxon>Nectriaceae</taxon>
        <taxon>Dactylonectria</taxon>
    </lineage>
</organism>
<dbReference type="AlphaFoldDB" id="A0A9P9F7B8"/>
<name>A0A9P9F7B8_9HYPO</name>
<sequence>MHHLCWAGHLLGPLWPASICIIGGHGATHRPQGPPMIHDLVEGLGACAAMGNHAVRLAAWPGSSANQALLLELSRPPPLASQVLNLRLDPLPTDLFSSRQLDRRSLMPLVEKFQHARSNCFVGDRKGIARVSIADGPRCRNHTV</sequence>